<evidence type="ECO:0000313" key="3">
    <source>
        <dbReference type="Proteomes" id="UP000026961"/>
    </source>
</evidence>
<organism evidence="2">
    <name type="scientific">Oryza glumipatula</name>
    <dbReference type="NCBI Taxonomy" id="40148"/>
    <lineage>
        <taxon>Eukaryota</taxon>
        <taxon>Viridiplantae</taxon>
        <taxon>Streptophyta</taxon>
        <taxon>Embryophyta</taxon>
        <taxon>Tracheophyta</taxon>
        <taxon>Spermatophyta</taxon>
        <taxon>Magnoliopsida</taxon>
        <taxon>Liliopsida</taxon>
        <taxon>Poales</taxon>
        <taxon>Poaceae</taxon>
        <taxon>BOP clade</taxon>
        <taxon>Oryzoideae</taxon>
        <taxon>Oryzeae</taxon>
        <taxon>Oryzinae</taxon>
        <taxon>Oryza</taxon>
    </lineage>
</organism>
<proteinExistence type="predicted"/>
<dbReference type="Proteomes" id="UP000026961">
    <property type="component" value="Chromosome 12"/>
</dbReference>
<evidence type="ECO:0000256" key="1">
    <source>
        <dbReference type="SAM" id="MobiDB-lite"/>
    </source>
</evidence>
<dbReference type="EnsemblPlants" id="OGLUM12G01190.1">
    <property type="protein sequence ID" value="OGLUM12G01190.1"/>
    <property type="gene ID" value="OGLUM12G01190"/>
</dbReference>
<sequence>MLVGLNPEIGPLQNSAHKFLAIDSWSNGYRCANEAYVGLQTLTLPTSSRIAFAAARIPFPRVPPPPFFHHPQPPRIPFRLPLRSSRR</sequence>
<feature type="region of interest" description="Disordered" evidence="1">
    <location>
        <begin position="65"/>
        <end position="87"/>
    </location>
</feature>
<accession>A0A0E0BMZ1</accession>
<reference evidence="2" key="2">
    <citation type="submission" date="2018-05" db="EMBL/GenBank/DDBJ databases">
        <title>OgluRS3 (Oryza glumaepatula Reference Sequence Version 3).</title>
        <authorList>
            <person name="Zhang J."/>
            <person name="Kudrna D."/>
            <person name="Lee S."/>
            <person name="Talag J."/>
            <person name="Welchert J."/>
            <person name="Wing R.A."/>
        </authorList>
    </citation>
    <scope>NUCLEOTIDE SEQUENCE [LARGE SCALE GENOMIC DNA]</scope>
</reference>
<name>A0A0E0BMZ1_9ORYZ</name>
<dbReference type="HOGENOM" id="CLU_2487041_0_0_1"/>
<dbReference type="AlphaFoldDB" id="A0A0E0BMZ1"/>
<reference evidence="2" key="1">
    <citation type="submission" date="2015-04" db="UniProtKB">
        <authorList>
            <consortium name="EnsemblPlants"/>
        </authorList>
    </citation>
    <scope>IDENTIFICATION</scope>
</reference>
<evidence type="ECO:0000313" key="2">
    <source>
        <dbReference type="EnsemblPlants" id="OGLUM12G01190.1"/>
    </source>
</evidence>
<feature type="compositionally biased region" description="Pro residues" evidence="1">
    <location>
        <begin position="65"/>
        <end position="76"/>
    </location>
</feature>
<protein>
    <submittedName>
        <fullName evidence="2">Uncharacterized protein</fullName>
    </submittedName>
</protein>
<dbReference type="Gramene" id="OGLUM12G01190.1">
    <property type="protein sequence ID" value="OGLUM12G01190.1"/>
    <property type="gene ID" value="OGLUM12G01190"/>
</dbReference>
<keyword evidence="3" id="KW-1185">Reference proteome</keyword>